<dbReference type="WBParaSite" id="JU765_v2.g10698.t1">
    <property type="protein sequence ID" value="JU765_v2.g10698.t1"/>
    <property type="gene ID" value="JU765_v2.g10698"/>
</dbReference>
<name>A0AC34PWN2_9BILA</name>
<organism evidence="1 2">
    <name type="scientific">Panagrolaimus sp. JU765</name>
    <dbReference type="NCBI Taxonomy" id="591449"/>
    <lineage>
        <taxon>Eukaryota</taxon>
        <taxon>Metazoa</taxon>
        <taxon>Ecdysozoa</taxon>
        <taxon>Nematoda</taxon>
        <taxon>Chromadorea</taxon>
        <taxon>Rhabditida</taxon>
        <taxon>Tylenchina</taxon>
        <taxon>Panagrolaimomorpha</taxon>
        <taxon>Panagrolaimoidea</taxon>
        <taxon>Panagrolaimidae</taxon>
        <taxon>Panagrolaimus</taxon>
    </lineage>
</organism>
<proteinExistence type="predicted"/>
<evidence type="ECO:0000313" key="1">
    <source>
        <dbReference type="Proteomes" id="UP000887576"/>
    </source>
</evidence>
<reference evidence="2" key="1">
    <citation type="submission" date="2022-11" db="UniProtKB">
        <authorList>
            <consortium name="WormBaseParasite"/>
        </authorList>
    </citation>
    <scope>IDENTIFICATION</scope>
</reference>
<evidence type="ECO:0000313" key="2">
    <source>
        <dbReference type="WBParaSite" id="JU765_v2.g10698.t1"/>
    </source>
</evidence>
<sequence length="253" mass="29235">MFVYNIFGPQVLDPGNKDSDAEDTIRSAGAVHNPDRLGAVKPTAFDILSMLEQQMNGIGLQRDQFEKELASAKKDIQRLNDKVEELEKDAQKSKNFQMLHMESEKKNKQLQKQIDQLKSEKALEKEKLAREKELTIIRRNVYLEEFSERNNLVSRFRLELMNLKRQKASEKNYYEERIRHLMHTASKPNKKVNWKPQLEEILVFGDDEAENENDENVYLPDVKIKTTRRNVKATSSKKGAGTGREGRGTGASR</sequence>
<protein>
    <submittedName>
        <fullName evidence="2">Uncharacterized protein</fullName>
    </submittedName>
</protein>
<dbReference type="Proteomes" id="UP000887576">
    <property type="component" value="Unplaced"/>
</dbReference>
<accession>A0AC34PWN2</accession>